<keyword evidence="5" id="KW-1185">Reference proteome</keyword>
<evidence type="ECO:0000313" key="5">
    <source>
        <dbReference type="Proteomes" id="UP001165283"/>
    </source>
</evidence>
<accession>A0ABT1A9Z3</accession>
<reference evidence="4" key="1">
    <citation type="submission" date="2021-04" db="EMBL/GenBank/DDBJ databases">
        <title>Pseudonocardia sp. nov., isolated from sandy soil of mangrove forest.</title>
        <authorList>
            <person name="Zan Z."/>
            <person name="Huang R."/>
            <person name="Liu W."/>
        </authorList>
    </citation>
    <scope>NUCLEOTIDE SEQUENCE</scope>
    <source>
        <strain evidence="4">S2-4</strain>
    </source>
</reference>
<comment type="caution">
    <text evidence="4">The sequence shown here is derived from an EMBL/GenBank/DDBJ whole genome shotgun (WGS) entry which is preliminary data.</text>
</comment>
<dbReference type="InterPro" id="IPR001638">
    <property type="entry name" value="Solute-binding_3/MltF_N"/>
</dbReference>
<dbReference type="SMART" id="SM00062">
    <property type="entry name" value="PBPb"/>
    <property type="match status" value="1"/>
</dbReference>
<feature type="domain" description="Solute-binding protein family 3/N-terminal" evidence="3">
    <location>
        <begin position="69"/>
        <end position="299"/>
    </location>
</feature>
<gene>
    <name evidence="4" type="ORF">KDL28_32305</name>
</gene>
<organism evidence="4 5">
    <name type="scientific">Pseudonocardia humida</name>
    <dbReference type="NCBI Taxonomy" id="2800819"/>
    <lineage>
        <taxon>Bacteria</taxon>
        <taxon>Bacillati</taxon>
        <taxon>Actinomycetota</taxon>
        <taxon>Actinomycetes</taxon>
        <taxon>Pseudonocardiales</taxon>
        <taxon>Pseudonocardiaceae</taxon>
        <taxon>Pseudonocardia</taxon>
    </lineage>
</organism>
<proteinExistence type="predicted"/>
<dbReference type="PANTHER" id="PTHR35936">
    <property type="entry name" value="MEMBRANE-BOUND LYTIC MUREIN TRANSGLYCOSYLASE F"/>
    <property type="match status" value="1"/>
</dbReference>
<protein>
    <submittedName>
        <fullName evidence="4">Transporter substrate-binding domain-containing protein</fullName>
    </submittedName>
</protein>
<evidence type="ECO:0000313" key="4">
    <source>
        <dbReference type="EMBL" id="MCO1659763.1"/>
    </source>
</evidence>
<keyword evidence="1 2" id="KW-0732">Signal</keyword>
<dbReference type="Pfam" id="PF00497">
    <property type="entry name" value="SBP_bac_3"/>
    <property type="match status" value="1"/>
</dbReference>
<dbReference type="RefSeq" id="WP_252444744.1">
    <property type="nucleotide sequence ID" value="NZ_JAGSOV010000070.1"/>
</dbReference>
<feature type="signal peptide" evidence="2">
    <location>
        <begin position="1"/>
        <end position="25"/>
    </location>
</feature>
<dbReference type="EMBL" id="JAGSOV010000070">
    <property type="protein sequence ID" value="MCO1659763.1"/>
    <property type="molecule type" value="Genomic_DNA"/>
</dbReference>
<dbReference type="SUPFAM" id="SSF53850">
    <property type="entry name" value="Periplasmic binding protein-like II"/>
    <property type="match status" value="1"/>
</dbReference>
<evidence type="ECO:0000256" key="1">
    <source>
        <dbReference type="ARBA" id="ARBA00022729"/>
    </source>
</evidence>
<dbReference type="Gene3D" id="3.40.190.10">
    <property type="entry name" value="Periplasmic binding protein-like II"/>
    <property type="match status" value="2"/>
</dbReference>
<dbReference type="PROSITE" id="PS51257">
    <property type="entry name" value="PROKAR_LIPOPROTEIN"/>
    <property type="match status" value="1"/>
</dbReference>
<feature type="chain" id="PRO_5045484256" evidence="2">
    <location>
        <begin position="26"/>
        <end position="316"/>
    </location>
</feature>
<dbReference type="PANTHER" id="PTHR35936:SF17">
    <property type="entry name" value="ARGININE-BINDING EXTRACELLULAR PROTEIN ARTP"/>
    <property type="match status" value="1"/>
</dbReference>
<name>A0ABT1A9Z3_9PSEU</name>
<sequence length="316" mass="32330">MKPAVGALAAIAAVLLTSCTTPTPAAGAAEGPAAPVADQVPAQQRSYDSIARDDAAWALLPEATRQSGAITVVVSAASPPGSFISPDGGGPAGIFPEIALALGRVLGVEVTLAQIPFDGVIPGLQAGRYDMAVASMSGTAERLEVLDMVKFTLGGSAIAVPSGNPLGLDSRSLCDHRVGVVVGTHQATSRLPRLDEQTCGATGRPPIQAVSFPDSNALLLALSSNRIDAAMNDGPVLGYAQRQQGGRFDVLADDSQLKSIGGIGLPKGSPLVPAVEAAVRTLQGLPEYRDVYQRWGAVEFALPVEMAGRMTPADFS</sequence>
<evidence type="ECO:0000256" key="2">
    <source>
        <dbReference type="SAM" id="SignalP"/>
    </source>
</evidence>
<evidence type="ECO:0000259" key="3">
    <source>
        <dbReference type="SMART" id="SM00062"/>
    </source>
</evidence>
<dbReference type="Proteomes" id="UP001165283">
    <property type="component" value="Unassembled WGS sequence"/>
</dbReference>